<organism evidence="1">
    <name type="scientific">Rhizophagus irregularis (strain DAOM 181602 / DAOM 197198 / MUCL 43194)</name>
    <name type="common">Arbuscular mycorrhizal fungus</name>
    <name type="synonym">Glomus intraradices</name>
    <dbReference type="NCBI Taxonomy" id="747089"/>
    <lineage>
        <taxon>Eukaryota</taxon>
        <taxon>Fungi</taxon>
        <taxon>Fungi incertae sedis</taxon>
        <taxon>Mucoromycota</taxon>
        <taxon>Glomeromycotina</taxon>
        <taxon>Glomeromycetes</taxon>
        <taxon>Glomerales</taxon>
        <taxon>Glomeraceae</taxon>
        <taxon>Rhizophagus</taxon>
    </lineage>
</organism>
<accession>U9TCE1</accession>
<feature type="non-terminal residue" evidence="1">
    <location>
        <position position="1"/>
    </location>
</feature>
<sequence length="100" mass="11817">EILWGNKSSAILFDLYNSYIWSINRMEINDISCNVFYFKTKIHYVINQFASLEVVSLQKQIKNDLQLSTSHVVISDDPRRIWLNLIRLDLLKKIIDVVNM</sequence>
<dbReference type="AlphaFoldDB" id="U9TCE1"/>
<protein>
    <submittedName>
        <fullName evidence="1">Uncharacterized protein</fullName>
    </submittedName>
</protein>
<gene>
    <name evidence="1" type="ORF">GLOINDRAFT_99558</name>
</gene>
<dbReference type="VEuPathDB" id="FungiDB:RhiirFUN_004246"/>
<dbReference type="EMBL" id="KI292507">
    <property type="protein sequence ID" value="ESA05810.1"/>
    <property type="molecule type" value="Genomic_DNA"/>
</dbReference>
<reference evidence="1" key="1">
    <citation type="submission" date="2013-07" db="EMBL/GenBank/DDBJ databases">
        <title>The genome of an arbuscular mycorrhizal fungus provides insights into the evolution of the oldest plant symbiosis.</title>
        <authorList>
            <consortium name="DOE Joint Genome Institute"/>
            <person name="Tisserant E."/>
            <person name="Malbreil M."/>
            <person name="Kuo A."/>
            <person name="Kohler A."/>
            <person name="Symeonidi A."/>
            <person name="Balestrini R."/>
            <person name="Charron P."/>
            <person name="Duensing N."/>
            <person name="Frei-dit-Frey N."/>
            <person name="Gianinazzi-Pearson V."/>
            <person name="Gilbert B."/>
            <person name="Handa Y."/>
            <person name="Hijri M."/>
            <person name="Kaul R."/>
            <person name="Kawaguchi M."/>
            <person name="Krajinski F."/>
            <person name="Lammers P."/>
            <person name="Lapierre D."/>
            <person name="Masclaux F.G."/>
            <person name="Murat C."/>
            <person name="Morin E."/>
            <person name="Ndikumana S."/>
            <person name="Pagni M."/>
            <person name="Petitpierre D."/>
            <person name="Requena N."/>
            <person name="Rosikiewicz P."/>
            <person name="Riley R."/>
            <person name="Saito K."/>
            <person name="San Clemente H."/>
            <person name="Shapiro H."/>
            <person name="van Tuinen D."/>
            <person name="Becard G."/>
            <person name="Bonfante P."/>
            <person name="Paszkowski U."/>
            <person name="Shachar-Hill Y."/>
            <person name="Young J.P."/>
            <person name="Sanders I.R."/>
            <person name="Henrissat B."/>
            <person name="Rensing S.A."/>
            <person name="Grigoriev I.V."/>
            <person name="Corradi N."/>
            <person name="Roux C."/>
            <person name="Martin F."/>
        </authorList>
    </citation>
    <scope>NUCLEOTIDE SEQUENCE</scope>
    <source>
        <strain evidence="1">DAOM 197198</strain>
    </source>
</reference>
<name>U9TCE1_RHIID</name>
<evidence type="ECO:0000313" key="1">
    <source>
        <dbReference type="EMBL" id="ESA05810.1"/>
    </source>
</evidence>
<proteinExistence type="predicted"/>
<dbReference type="HOGENOM" id="CLU_2312928_0_0_1"/>